<name>A0A6C0QMS2_9BACL</name>
<dbReference type="Proteomes" id="UP000464330">
    <property type="component" value="Chromosome"/>
</dbReference>
<gene>
    <name evidence="1" type="ORF">ERICV_00820</name>
    <name evidence="2" type="ORF">ERICV_05098</name>
</gene>
<dbReference type="AlphaFoldDB" id="A0A6C0QMS2"/>
<proteinExistence type="predicted"/>
<reference evidence="1 3" key="1">
    <citation type="journal article" date="2020" name="Int. J. Med. Microbiol.">
        <title>Discovery of Paenibacillus larvae ERIC V: Phenotypic and genomic comparison to genotypes ERIC I-IV reveal different inventories of virulence factors which correlate with epidemiological prevalences of American Foulbrood.</title>
        <authorList>
            <person name="Beims H."/>
            <person name="Bunk B."/>
            <person name="Erler S."/>
            <person name="Mohr K.I."/>
            <person name="Sproer C."/>
            <person name="Pradella S."/>
            <person name="Gunther G."/>
            <person name="Rohde M."/>
            <person name="von der Ohe W."/>
            <person name="Steinert M."/>
        </authorList>
    </citation>
    <scope>NUCLEOTIDE SEQUENCE [LARGE SCALE GENOMIC DNA]</scope>
    <source>
        <strain evidence="1">Eric_V</strain>
    </source>
</reference>
<evidence type="ECO:0000313" key="1">
    <source>
        <dbReference type="EMBL" id="QHZ49997.1"/>
    </source>
</evidence>
<dbReference type="EMBL" id="CP019717">
    <property type="protein sequence ID" value="QHZ49997.1"/>
    <property type="molecule type" value="Genomic_DNA"/>
</dbReference>
<dbReference type="RefSeq" id="WP_172422906.1">
    <property type="nucleotide sequence ID" value="NZ_CP019717.1"/>
</dbReference>
<sequence length="70" mass="7939">MNHSRFKKSLSRLDEDSLYTYLMGRLEGIMSIPDGMLGSGSKISLMEEAVNEVNHEFERRKSNESSTNAL</sequence>
<accession>A0A6C0QZI8</accession>
<evidence type="ECO:0000313" key="2">
    <source>
        <dbReference type="EMBL" id="QHZ54082.1"/>
    </source>
</evidence>
<dbReference type="EMBL" id="CP019719">
    <property type="protein sequence ID" value="QHZ54082.1"/>
    <property type="molecule type" value="Genomic_DNA"/>
</dbReference>
<protein>
    <submittedName>
        <fullName evidence="1">Uncharacterized protein</fullName>
    </submittedName>
</protein>
<organism evidence="1 3">
    <name type="scientific">Paenibacillus larvae subsp. larvae</name>
    <dbReference type="NCBI Taxonomy" id="147375"/>
    <lineage>
        <taxon>Bacteria</taxon>
        <taxon>Bacillati</taxon>
        <taxon>Bacillota</taxon>
        <taxon>Bacilli</taxon>
        <taxon>Bacillales</taxon>
        <taxon>Paenibacillaceae</taxon>
        <taxon>Paenibacillus</taxon>
    </lineage>
</organism>
<evidence type="ECO:0000313" key="3">
    <source>
        <dbReference type="Proteomes" id="UP000464330"/>
    </source>
</evidence>
<accession>A0A6C0QMS2</accession>